<organism evidence="1 2">
    <name type="scientific">Populus trichocarpa</name>
    <name type="common">Western balsam poplar</name>
    <name type="synonym">Populus balsamifera subsp. trichocarpa</name>
    <dbReference type="NCBI Taxonomy" id="3694"/>
    <lineage>
        <taxon>Eukaryota</taxon>
        <taxon>Viridiplantae</taxon>
        <taxon>Streptophyta</taxon>
        <taxon>Embryophyta</taxon>
        <taxon>Tracheophyta</taxon>
        <taxon>Spermatophyta</taxon>
        <taxon>Magnoliopsida</taxon>
        <taxon>eudicotyledons</taxon>
        <taxon>Gunneridae</taxon>
        <taxon>Pentapetalae</taxon>
        <taxon>rosids</taxon>
        <taxon>fabids</taxon>
        <taxon>Malpighiales</taxon>
        <taxon>Salicaceae</taxon>
        <taxon>Saliceae</taxon>
        <taxon>Populus</taxon>
    </lineage>
</organism>
<accession>A0A3N7EQC7</accession>
<keyword evidence="2" id="KW-1185">Reference proteome</keyword>
<dbReference type="Proteomes" id="UP000006729">
    <property type="component" value="Chromosome 2"/>
</dbReference>
<reference evidence="1 2" key="1">
    <citation type="journal article" date="2006" name="Science">
        <title>The genome of black cottonwood, Populus trichocarpa (Torr. &amp; Gray).</title>
        <authorList>
            <person name="Tuskan G.A."/>
            <person name="Difazio S."/>
            <person name="Jansson S."/>
            <person name="Bohlmann J."/>
            <person name="Grigoriev I."/>
            <person name="Hellsten U."/>
            <person name="Putnam N."/>
            <person name="Ralph S."/>
            <person name="Rombauts S."/>
            <person name="Salamov A."/>
            <person name="Schein J."/>
            <person name="Sterck L."/>
            <person name="Aerts A."/>
            <person name="Bhalerao R.R."/>
            <person name="Bhalerao R.P."/>
            <person name="Blaudez D."/>
            <person name="Boerjan W."/>
            <person name="Brun A."/>
            <person name="Brunner A."/>
            <person name="Busov V."/>
            <person name="Campbell M."/>
            <person name="Carlson J."/>
            <person name="Chalot M."/>
            <person name="Chapman J."/>
            <person name="Chen G.L."/>
            <person name="Cooper D."/>
            <person name="Coutinho P.M."/>
            <person name="Couturier J."/>
            <person name="Covert S."/>
            <person name="Cronk Q."/>
            <person name="Cunningham R."/>
            <person name="Davis J."/>
            <person name="Degroeve S."/>
            <person name="Dejardin A."/>
            <person name="Depamphilis C."/>
            <person name="Detter J."/>
            <person name="Dirks B."/>
            <person name="Dubchak I."/>
            <person name="Duplessis S."/>
            <person name="Ehlting J."/>
            <person name="Ellis B."/>
            <person name="Gendler K."/>
            <person name="Goodstein D."/>
            <person name="Gribskov M."/>
            <person name="Grimwood J."/>
            <person name="Groover A."/>
            <person name="Gunter L."/>
            <person name="Hamberger B."/>
            <person name="Heinze B."/>
            <person name="Helariutta Y."/>
            <person name="Henrissat B."/>
            <person name="Holligan D."/>
            <person name="Holt R."/>
            <person name="Huang W."/>
            <person name="Islam-Faridi N."/>
            <person name="Jones S."/>
            <person name="Jones-Rhoades M."/>
            <person name="Jorgensen R."/>
            <person name="Joshi C."/>
            <person name="Kangasjarvi J."/>
            <person name="Karlsson J."/>
            <person name="Kelleher C."/>
            <person name="Kirkpatrick R."/>
            <person name="Kirst M."/>
            <person name="Kohler A."/>
            <person name="Kalluri U."/>
            <person name="Larimer F."/>
            <person name="Leebens-Mack J."/>
            <person name="Leple J.C."/>
            <person name="Locascio P."/>
            <person name="Lou Y."/>
            <person name="Lucas S."/>
            <person name="Martin F."/>
            <person name="Montanini B."/>
            <person name="Napoli C."/>
            <person name="Nelson D.R."/>
            <person name="Nelson C."/>
            <person name="Nieminen K."/>
            <person name="Nilsson O."/>
            <person name="Pereda V."/>
            <person name="Peter G."/>
            <person name="Philippe R."/>
            <person name="Pilate G."/>
            <person name="Poliakov A."/>
            <person name="Razumovskaya J."/>
            <person name="Richardson P."/>
            <person name="Rinaldi C."/>
            <person name="Ritland K."/>
            <person name="Rouze P."/>
            <person name="Ryaboy D."/>
            <person name="Schmutz J."/>
            <person name="Schrader J."/>
            <person name="Segerman B."/>
            <person name="Shin H."/>
            <person name="Siddiqui A."/>
            <person name="Sterky F."/>
            <person name="Terry A."/>
            <person name="Tsai C.J."/>
            <person name="Uberbacher E."/>
            <person name="Unneberg P."/>
            <person name="Vahala J."/>
            <person name="Wall K."/>
            <person name="Wessler S."/>
            <person name="Yang G."/>
            <person name="Yin T."/>
            <person name="Douglas C."/>
            <person name="Marra M."/>
            <person name="Sandberg G."/>
            <person name="Van de Peer Y."/>
            <person name="Rokhsar D."/>
        </authorList>
    </citation>
    <scope>NUCLEOTIDE SEQUENCE [LARGE SCALE GENOMIC DNA]</scope>
    <source>
        <strain evidence="2">cv. Nisqually</strain>
    </source>
</reference>
<sequence length="128" mass="14358">MIADATIHFKKGKISTLLETRVLVPLIEAFAAVFPLPQLLVLLVEEATTRTSIKASTKEFKGVFSNLALGRNSIDFSTLTSEERKFMEAMFGGKTDFEMVRILERVITIPSDISTMSDESFHHQTNDF</sequence>
<proteinExistence type="predicted"/>
<dbReference type="InParanoid" id="A0A3N7EQC7"/>
<protein>
    <submittedName>
        <fullName evidence="1">Uncharacterized protein</fullName>
    </submittedName>
</protein>
<evidence type="ECO:0000313" key="1">
    <source>
        <dbReference type="EMBL" id="RQO87502.1"/>
    </source>
</evidence>
<gene>
    <name evidence="1" type="ORF">POPTR_002G263450</name>
</gene>
<dbReference type="AlphaFoldDB" id="A0A3N7EQC7"/>
<name>A0A3N7EQC7_POPTR</name>
<evidence type="ECO:0000313" key="2">
    <source>
        <dbReference type="Proteomes" id="UP000006729"/>
    </source>
</evidence>
<dbReference type="EMBL" id="CM009291">
    <property type="protein sequence ID" value="RQO87502.1"/>
    <property type="molecule type" value="Genomic_DNA"/>
</dbReference>